<feature type="domain" description="Conserved hypothetical protein CHP03032" evidence="1">
    <location>
        <begin position="20"/>
        <end position="333"/>
    </location>
</feature>
<dbReference type="InterPro" id="IPR017481">
    <property type="entry name" value="CHP03032"/>
</dbReference>
<dbReference type="OrthoDB" id="238183at2"/>
<evidence type="ECO:0000259" key="1">
    <source>
        <dbReference type="Pfam" id="PF16261"/>
    </source>
</evidence>
<sequence>MSEADEQTPREIACEVTPGLQQWLFASGGSIAVTTYQAGKIALFGKLGDQVSLLMRDFRKPMGFHVMGNRMALATKHEITILANAPLLAPDYLEKEKGRYDGLFLPRVTYYTGDCNVHDVAFGKEGVWFVNTRFSCLSGLSHDFCCIPRWKPPFVSELAPEDRCHLNGLAMVNGEPKYVTALGTTDFPGAWREQKATGGVVMEVPSGEIVVRGLAMPHSPRWHNGALWFLNSGEGQLCRMQPGRPGFDVVCQIPGYLRGLCLMGSFALVGMCQVREKHIFGGLPIQNSGVELKCGVALIDLTRGVELGRINFTAGCTEIFEVQFLPGLKNVMIVNSQQEAAQQAFPCPEFSYWLRPSNLVADFN</sequence>
<dbReference type="EMBL" id="FOQD01000006">
    <property type="protein sequence ID" value="SFI18383.1"/>
    <property type="molecule type" value="Genomic_DNA"/>
</dbReference>
<dbReference type="NCBIfam" id="TIGR03032">
    <property type="entry name" value="TIGR03032 family protein"/>
    <property type="match status" value="1"/>
</dbReference>
<organism evidence="2 3">
    <name type="scientific">Planctomicrobium piriforme</name>
    <dbReference type="NCBI Taxonomy" id="1576369"/>
    <lineage>
        <taxon>Bacteria</taxon>
        <taxon>Pseudomonadati</taxon>
        <taxon>Planctomycetota</taxon>
        <taxon>Planctomycetia</taxon>
        <taxon>Planctomycetales</taxon>
        <taxon>Planctomycetaceae</taxon>
        <taxon>Planctomicrobium</taxon>
    </lineage>
</organism>
<name>A0A1I3G4H6_9PLAN</name>
<gene>
    <name evidence="2" type="ORF">SAMN05421753_106179</name>
</gene>
<dbReference type="STRING" id="1576369.SAMN05421753_106179"/>
<protein>
    <submittedName>
        <fullName evidence="2">TIGR03032 family protein</fullName>
    </submittedName>
</protein>
<reference evidence="3" key="1">
    <citation type="submission" date="2016-10" db="EMBL/GenBank/DDBJ databases">
        <authorList>
            <person name="Varghese N."/>
            <person name="Submissions S."/>
        </authorList>
    </citation>
    <scope>NUCLEOTIDE SEQUENCE [LARGE SCALE GENOMIC DNA]</scope>
    <source>
        <strain evidence="3">DSM 26348</strain>
    </source>
</reference>
<dbReference type="Pfam" id="PF16261">
    <property type="entry name" value="DUF4915"/>
    <property type="match status" value="1"/>
</dbReference>
<keyword evidence="3" id="KW-1185">Reference proteome</keyword>
<evidence type="ECO:0000313" key="3">
    <source>
        <dbReference type="Proteomes" id="UP000199518"/>
    </source>
</evidence>
<dbReference type="RefSeq" id="WP_092049606.1">
    <property type="nucleotide sequence ID" value="NZ_FOQD01000006.1"/>
</dbReference>
<dbReference type="Proteomes" id="UP000199518">
    <property type="component" value="Unassembled WGS sequence"/>
</dbReference>
<accession>A0A1I3G4H6</accession>
<dbReference type="AlphaFoldDB" id="A0A1I3G4H6"/>
<proteinExistence type="predicted"/>
<evidence type="ECO:0000313" key="2">
    <source>
        <dbReference type="EMBL" id="SFI18383.1"/>
    </source>
</evidence>